<feature type="transmembrane region" description="Helical" evidence="1">
    <location>
        <begin position="6"/>
        <end position="25"/>
    </location>
</feature>
<reference evidence="2 3" key="1">
    <citation type="journal article" date="2016" name="Nat. Commun.">
        <title>Thousands of microbial genomes shed light on interconnected biogeochemical processes in an aquifer system.</title>
        <authorList>
            <person name="Anantharaman K."/>
            <person name="Brown C.T."/>
            <person name="Hug L.A."/>
            <person name="Sharon I."/>
            <person name="Castelle C.J."/>
            <person name="Probst A.J."/>
            <person name="Thomas B.C."/>
            <person name="Singh A."/>
            <person name="Wilkins M.J."/>
            <person name="Karaoz U."/>
            <person name="Brodie E.L."/>
            <person name="Williams K.H."/>
            <person name="Hubbard S.S."/>
            <person name="Banfield J.F."/>
        </authorList>
    </citation>
    <scope>NUCLEOTIDE SEQUENCE [LARGE SCALE GENOMIC DNA]</scope>
</reference>
<evidence type="ECO:0000313" key="3">
    <source>
        <dbReference type="Proteomes" id="UP000177855"/>
    </source>
</evidence>
<dbReference type="Proteomes" id="UP000177855">
    <property type="component" value="Unassembled WGS sequence"/>
</dbReference>
<gene>
    <name evidence="2" type="ORF">A2210_01745</name>
</gene>
<sequence length="635" mass="72317">MFFLYLLAFLFFIFVVIYPLGRYFLSHLRIGTPSYNVILSIVLGLLVFTLEGFIFGLLKIWNIFFVLVIVQSLVLLIRHKKEIKKEIFTIKFDSVAIFCVFLSVFVNSLITFPFGQVSEMGVRFAGAHTIDNNWHLALINSIQRGIPPEIPIYSGEFLKSYHYLVDLQIALLQIFTKIPTGTLFYQIMGPFYIFLYSALAYMLGKRLTGKTFGAVLSLALTALSSNWYHIANYIYPSSRSWPSVAWVDYFSSKSVNYPLLFSMIIMFSITYLLLVIKRYDGKKILILSVIVGSLISFKSHTAIVLIISLGILASFELLQRKFNFLKIFLVSGLIGFIFLLNTFSLKSQGLIFHPFWFIETMYKAPDRLNFDVWELKRQYLISLGTLKSNLAVIKLYLEGVGIFLLVNLGILLVGFLAVFMSKDKVKKTIMLFLSIISIVSFLLTMLFIYSGKAIETIQFFYPAVVSLSLLTSFFLSRLYRQDKFWGVVFSLIICVSLLPGVFSTLRDYSQDSYIYISKSVTEAASFLSRQEDGIVMLAPAFSGNSFISAYSKKRVFLADEIITTGISLDYAKRAKEVQQFFDCGLDVDGMKNILTDNKINYIVAGPEKTCFEKQVSLEKIFSNSETSVYLVSENK</sequence>
<feature type="transmembrane region" description="Helical" evidence="1">
    <location>
        <begin position="90"/>
        <end position="110"/>
    </location>
</feature>
<feature type="transmembrane region" description="Helical" evidence="1">
    <location>
        <begin position="60"/>
        <end position="78"/>
    </location>
</feature>
<organism evidence="2 3">
    <name type="scientific">Candidatus Woesebacteria bacterium RIFOXYA1_FULL_40_18</name>
    <dbReference type="NCBI Taxonomy" id="1802532"/>
    <lineage>
        <taxon>Bacteria</taxon>
        <taxon>Candidatus Woeseibacteriota</taxon>
    </lineage>
</organism>
<feature type="transmembrane region" description="Helical" evidence="1">
    <location>
        <begin position="183"/>
        <end position="203"/>
    </location>
</feature>
<feature type="transmembrane region" description="Helical" evidence="1">
    <location>
        <begin position="459"/>
        <end position="478"/>
    </location>
</feature>
<accession>A0A1F8CJJ0</accession>
<evidence type="ECO:0000256" key="1">
    <source>
        <dbReference type="SAM" id="Phobius"/>
    </source>
</evidence>
<comment type="caution">
    <text evidence="2">The sequence shown here is derived from an EMBL/GenBank/DDBJ whole genome shotgun (WGS) entry which is preliminary data.</text>
</comment>
<feature type="transmembrane region" description="Helical" evidence="1">
    <location>
        <begin position="429"/>
        <end position="447"/>
    </location>
</feature>
<feature type="transmembrane region" description="Helical" evidence="1">
    <location>
        <begin position="255"/>
        <end position="274"/>
    </location>
</feature>
<name>A0A1F8CJJ0_9BACT</name>
<feature type="transmembrane region" description="Helical" evidence="1">
    <location>
        <begin position="395"/>
        <end position="417"/>
    </location>
</feature>
<keyword evidence="1" id="KW-1133">Transmembrane helix</keyword>
<keyword evidence="1" id="KW-0472">Membrane</keyword>
<feature type="transmembrane region" description="Helical" evidence="1">
    <location>
        <begin position="286"/>
        <end position="312"/>
    </location>
</feature>
<proteinExistence type="predicted"/>
<feature type="transmembrane region" description="Helical" evidence="1">
    <location>
        <begin position="37"/>
        <end position="54"/>
    </location>
</feature>
<dbReference type="AlphaFoldDB" id="A0A1F8CJJ0"/>
<dbReference type="STRING" id="1802532.A2210_01745"/>
<feature type="transmembrane region" description="Helical" evidence="1">
    <location>
        <begin position="484"/>
        <end position="505"/>
    </location>
</feature>
<feature type="transmembrane region" description="Helical" evidence="1">
    <location>
        <begin position="215"/>
        <end position="235"/>
    </location>
</feature>
<keyword evidence="1" id="KW-0812">Transmembrane</keyword>
<dbReference type="EMBL" id="MGHS01000034">
    <property type="protein sequence ID" value="OGM76266.1"/>
    <property type="molecule type" value="Genomic_DNA"/>
</dbReference>
<evidence type="ECO:0008006" key="4">
    <source>
        <dbReference type="Google" id="ProtNLM"/>
    </source>
</evidence>
<evidence type="ECO:0000313" key="2">
    <source>
        <dbReference type="EMBL" id="OGM76266.1"/>
    </source>
</evidence>
<protein>
    <recommendedName>
        <fullName evidence="4">Glycosyltransferase RgtA/B/C/D-like domain-containing protein</fullName>
    </recommendedName>
</protein>
<feature type="transmembrane region" description="Helical" evidence="1">
    <location>
        <begin position="324"/>
        <end position="343"/>
    </location>
</feature>